<proteinExistence type="predicted"/>
<dbReference type="Gene3D" id="3.10.450.50">
    <property type="match status" value="1"/>
</dbReference>
<dbReference type="SUPFAM" id="SSF54427">
    <property type="entry name" value="NTF2-like"/>
    <property type="match status" value="1"/>
</dbReference>
<evidence type="ECO:0000313" key="3">
    <source>
        <dbReference type="Proteomes" id="UP000287224"/>
    </source>
</evidence>
<evidence type="ECO:0000259" key="1">
    <source>
        <dbReference type="Pfam" id="PF12680"/>
    </source>
</evidence>
<dbReference type="Pfam" id="PF12680">
    <property type="entry name" value="SnoaL_2"/>
    <property type="match status" value="1"/>
</dbReference>
<dbReference type="AlphaFoldDB" id="A0A401ZLX5"/>
<dbReference type="RefSeq" id="WP_126599935.1">
    <property type="nucleotide sequence ID" value="NZ_BIFQ01000002.1"/>
</dbReference>
<gene>
    <name evidence="2" type="ORF">KDAU_51610</name>
</gene>
<organism evidence="2 3">
    <name type="scientific">Dictyobacter aurantiacus</name>
    <dbReference type="NCBI Taxonomy" id="1936993"/>
    <lineage>
        <taxon>Bacteria</taxon>
        <taxon>Bacillati</taxon>
        <taxon>Chloroflexota</taxon>
        <taxon>Ktedonobacteria</taxon>
        <taxon>Ktedonobacterales</taxon>
        <taxon>Dictyobacteraceae</taxon>
        <taxon>Dictyobacter</taxon>
    </lineage>
</organism>
<name>A0A401ZLX5_9CHLR</name>
<dbReference type="InterPro" id="IPR032710">
    <property type="entry name" value="NTF2-like_dom_sf"/>
</dbReference>
<reference evidence="3" key="1">
    <citation type="submission" date="2018-12" db="EMBL/GenBank/DDBJ databases">
        <title>Tengunoibacter tsumagoiensis gen. nov., sp. nov., Dictyobacter kobayashii sp. nov., D. alpinus sp. nov., and D. joshuensis sp. nov. and description of Dictyobacteraceae fam. nov. within the order Ktedonobacterales isolated from Tengu-no-mugimeshi.</title>
        <authorList>
            <person name="Wang C.M."/>
            <person name="Zheng Y."/>
            <person name="Sakai Y."/>
            <person name="Toyoda A."/>
            <person name="Minakuchi Y."/>
            <person name="Abe K."/>
            <person name="Yokota A."/>
            <person name="Yabe S."/>
        </authorList>
    </citation>
    <scope>NUCLEOTIDE SEQUENCE [LARGE SCALE GENOMIC DNA]</scope>
    <source>
        <strain evidence="3">S-27</strain>
    </source>
</reference>
<accession>A0A401ZLX5</accession>
<sequence length="107" mass="11788">METASLRSSLVRQAIEAINQDKLDDFMALFAPDATLVDVSTYTGFHQIRDWAQRETFGVHVRFQPQSEKNAEGTIIAGHVQSVGGYNGPATFVFTLREGAIQSLDIS</sequence>
<dbReference type="InterPro" id="IPR037401">
    <property type="entry name" value="SnoaL-like"/>
</dbReference>
<comment type="caution">
    <text evidence="2">The sequence shown here is derived from an EMBL/GenBank/DDBJ whole genome shotgun (WGS) entry which is preliminary data.</text>
</comment>
<dbReference type="Proteomes" id="UP000287224">
    <property type="component" value="Unassembled WGS sequence"/>
</dbReference>
<protein>
    <recommendedName>
        <fullName evidence="1">SnoaL-like domain-containing protein</fullName>
    </recommendedName>
</protein>
<evidence type="ECO:0000313" key="2">
    <source>
        <dbReference type="EMBL" id="GCE07832.1"/>
    </source>
</evidence>
<dbReference type="EMBL" id="BIFQ01000002">
    <property type="protein sequence ID" value="GCE07832.1"/>
    <property type="molecule type" value="Genomic_DNA"/>
</dbReference>
<feature type="domain" description="SnoaL-like" evidence="1">
    <location>
        <begin position="11"/>
        <end position="102"/>
    </location>
</feature>
<dbReference type="OrthoDB" id="8684708at2"/>
<keyword evidence="3" id="KW-1185">Reference proteome</keyword>